<sequence length="128" mass="14216">MVDECIGESTCYVNYDQMEKSAVLFRLKLMVAGASSYARVYDYARMRKVCDKQKAILLAGMAHISGLVAAEINKKGEEVMYDFEDKINEAVFPGLQGGSHNHTITGLAVALKQATNQEYKAYSSHQLQ</sequence>
<dbReference type="EMBL" id="CM042025">
    <property type="protein sequence ID" value="KAI3807383.1"/>
    <property type="molecule type" value="Genomic_DNA"/>
</dbReference>
<accession>A0ACB9IGJ8</accession>
<comment type="caution">
    <text evidence="1">The sequence shown here is derived from an EMBL/GenBank/DDBJ whole genome shotgun (WGS) entry which is preliminary data.</text>
</comment>
<reference evidence="1 2" key="2">
    <citation type="journal article" date="2022" name="Mol. Ecol. Resour.">
        <title>The genomes of chicory, endive, great burdock and yacon provide insights into Asteraceae paleo-polyploidization history and plant inulin production.</title>
        <authorList>
            <person name="Fan W."/>
            <person name="Wang S."/>
            <person name="Wang H."/>
            <person name="Wang A."/>
            <person name="Jiang F."/>
            <person name="Liu H."/>
            <person name="Zhao H."/>
            <person name="Xu D."/>
            <person name="Zhang Y."/>
        </authorList>
    </citation>
    <scope>NUCLEOTIDE SEQUENCE [LARGE SCALE GENOMIC DNA]</scope>
    <source>
        <strain evidence="2">cv. Yunnan</strain>
        <tissue evidence="1">Leaves</tissue>
    </source>
</reference>
<protein>
    <submittedName>
        <fullName evidence="1">Uncharacterized protein</fullName>
    </submittedName>
</protein>
<name>A0ACB9IGJ8_9ASTR</name>
<keyword evidence="2" id="KW-1185">Reference proteome</keyword>
<evidence type="ECO:0000313" key="1">
    <source>
        <dbReference type="EMBL" id="KAI3807383.1"/>
    </source>
</evidence>
<dbReference type="Proteomes" id="UP001056120">
    <property type="component" value="Linkage Group LG08"/>
</dbReference>
<gene>
    <name evidence="1" type="ORF">L1987_23310</name>
</gene>
<proteinExistence type="predicted"/>
<reference evidence="2" key="1">
    <citation type="journal article" date="2022" name="Mol. Ecol. Resour.">
        <title>The genomes of chicory, endive, great burdock and yacon provide insights into Asteraceae palaeo-polyploidization history and plant inulin production.</title>
        <authorList>
            <person name="Fan W."/>
            <person name="Wang S."/>
            <person name="Wang H."/>
            <person name="Wang A."/>
            <person name="Jiang F."/>
            <person name="Liu H."/>
            <person name="Zhao H."/>
            <person name="Xu D."/>
            <person name="Zhang Y."/>
        </authorList>
    </citation>
    <scope>NUCLEOTIDE SEQUENCE [LARGE SCALE GENOMIC DNA]</scope>
    <source>
        <strain evidence="2">cv. Yunnan</strain>
    </source>
</reference>
<evidence type="ECO:0000313" key="2">
    <source>
        <dbReference type="Proteomes" id="UP001056120"/>
    </source>
</evidence>
<organism evidence="1 2">
    <name type="scientific">Smallanthus sonchifolius</name>
    <dbReference type="NCBI Taxonomy" id="185202"/>
    <lineage>
        <taxon>Eukaryota</taxon>
        <taxon>Viridiplantae</taxon>
        <taxon>Streptophyta</taxon>
        <taxon>Embryophyta</taxon>
        <taxon>Tracheophyta</taxon>
        <taxon>Spermatophyta</taxon>
        <taxon>Magnoliopsida</taxon>
        <taxon>eudicotyledons</taxon>
        <taxon>Gunneridae</taxon>
        <taxon>Pentapetalae</taxon>
        <taxon>asterids</taxon>
        <taxon>campanulids</taxon>
        <taxon>Asterales</taxon>
        <taxon>Asteraceae</taxon>
        <taxon>Asteroideae</taxon>
        <taxon>Heliantheae alliance</taxon>
        <taxon>Millerieae</taxon>
        <taxon>Smallanthus</taxon>
    </lineage>
</organism>